<dbReference type="STRING" id="454171.CP488_00058"/>
<evidence type="ECO:0000256" key="2">
    <source>
        <dbReference type="SAM" id="Phobius"/>
    </source>
</evidence>
<name>S0ETP5_CHTCT</name>
<feature type="transmembrane region" description="Helical" evidence="2">
    <location>
        <begin position="87"/>
        <end position="111"/>
    </location>
</feature>
<evidence type="ECO:0000313" key="4">
    <source>
        <dbReference type="Proteomes" id="UP000014227"/>
    </source>
</evidence>
<evidence type="ECO:0000313" key="3">
    <source>
        <dbReference type="EMBL" id="CCW34920.1"/>
    </source>
</evidence>
<feature type="region of interest" description="Disordered" evidence="1">
    <location>
        <begin position="30"/>
        <end position="77"/>
    </location>
</feature>
<dbReference type="KEGG" id="ccz:CCALI_01098"/>
<sequence>MINCPHCNQPVDEQTNFYCPSCRKPLRSLSGELLTPPSTPTPSPSVPGPTPSGPNPAQPMPTTPAARPAMASTTYRIQHKQEKESKLAGYVIALCLLALLVALGAGGYLWWMHARSNPEDTAKRFVAAISSEDMETVYNLSILPDAIRSKYPDAKSFADNFNRQRAAMNSAGAGQLMDMIFQWFKGAKVGHAIINGDTATVPITLHVTFGPLSADSQQNLLMRYDHGMWKVDLSTMQAPTSSLPAGNNLPGGMLGAGGRL</sequence>
<gene>
    <name evidence="3" type="ORF">CCALI_01098</name>
</gene>
<protein>
    <submittedName>
        <fullName evidence="3">Uncharacterized protein</fullName>
    </submittedName>
</protein>
<feature type="compositionally biased region" description="Low complexity" evidence="1">
    <location>
        <begin position="63"/>
        <end position="74"/>
    </location>
</feature>
<keyword evidence="2" id="KW-0812">Transmembrane</keyword>
<proteinExistence type="predicted"/>
<dbReference type="Gene3D" id="3.10.450.50">
    <property type="match status" value="1"/>
</dbReference>
<dbReference type="EMBL" id="HF951689">
    <property type="protein sequence ID" value="CCW34920.1"/>
    <property type="molecule type" value="Genomic_DNA"/>
</dbReference>
<evidence type="ECO:0000256" key="1">
    <source>
        <dbReference type="SAM" id="MobiDB-lite"/>
    </source>
</evidence>
<reference evidence="4" key="1">
    <citation type="submission" date="2013-03" db="EMBL/GenBank/DDBJ databases">
        <title>Genome sequence of Chthonomonas calidirosea, the first sequenced genome from the Armatimonadetes phylum (formally candidate division OP10).</title>
        <authorList>
            <person name="Lee K.C.Y."/>
            <person name="Morgan X.C."/>
            <person name="Dunfield P.F."/>
            <person name="Tamas I."/>
            <person name="Houghton K.M."/>
            <person name="Vyssotski M."/>
            <person name="Ryan J.L.J."/>
            <person name="Lagutin K."/>
            <person name="McDonald I.R."/>
            <person name="Stott M.B."/>
        </authorList>
    </citation>
    <scope>NUCLEOTIDE SEQUENCE [LARGE SCALE GENOMIC DNA]</scope>
    <source>
        <strain evidence="4">DSM 23976 / ICMP 18418 / T49</strain>
    </source>
</reference>
<keyword evidence="2" id="KW-1133">Transmembrane helix</keyword>
<dbReference type="AlphaFoldDB" id="S0ETP5"/>
<dbReference type="RefSeq" id="WP_016482468.1">
    <property type="nucleotide sequence ID" value="NC_021487.1"/>
</dbReference>
<keyword evidence="4" id="KW-1185">Reference proteome</keyword>
<dbReference type="PATRIC" id="fig|1303518.3.peg.1120"/>
<dbReference type="HOGENOM" id="CLU_1068315_0_0_0"/>
<organism evidence="3 4">
    <name type="scientific">Chthonomonas calidirosea (strain DSM 23976 / ICMP 18418 / T49)</name>
    <dbReference type="NCBI Taxonomy" id="1303518"/>
    <lineage>
        <taxon>Bacteria</taxon>
        <taxon>Bacillati</taxon>
        <taxon>Armatimonadota</taxon>
        <taxon>Chthonomonadia</taxon>
        <taxon>Chthonomonadales</taxon>
        <taxon>Chthonomonadaceae</taxon>
        <taxon>Chthonomonas</taxon>
    </lineage>
</organism>
<dbReference type="Proteomes" id="UP000014227">
    <property type="component" value="Chromosome I"/>
</dbReference>
<dbReference type="InParanoid" id="S0ETP5"/>
<accession>S0ETP5</accession>
<feature type="compositionally biased region" description="Pro residues" evidence="1">
    <location>
        <begin position="37"/>
        <end position="62"/>
    </location>
</feature>
<keyword evidence="2" id="KW-0472">Membrane</keyword>